<dbReference type="InterPro" id="IPR046373">
    <property type="entry name" value="Acyl-CoA_Oxase/DH_mid-dom_sf"/>
</dbReference>
<dbReference type="Gene3D" id="1.20.140.10">
    <property type="entry name" value="Butyryl-CoA Dehydrogenase, subunit A, domain 3"/>
    <property type="match status" value="1"/>
</dbReference>
<dbReference type="PANTHER" id="PTHR48083">
    <property type="entry name" value="MEDIUM-CHAIN SPECIFIC ACYL-COA DEHYDROGENASE, MITOCHONDRIAL-RELATED"/>
    <property type="match status" value="1"/>
</dbReference>
<keyword evidence="1" id="KW-0560">Oxidoreductase</keyword>
<protein>
    <submittedName>
        <fullName evidence="2">Acyl-CoA/acyl-ACP dehydrogenase</fullName>
    </submittedName>
</protein>
<proteinExistence type="predicted"/>
<reference evidence="2 3" key="1">
    <citation type="submission" date="2020-04" db="EMBL/GenBank/DDBJ databases">
        <title>Description of novel Gluconacetobacter.</title>
        <authorList>
            <person name="Sombolestani A."/>
        </authorList>
    </citation>
    <scope>NUCLEOTIDE SEQUENCE [LARGE SCALE GENOMIC DNA]</scope>
    <source>
        <strain evidence="2 3">LMG 21311</strain>
    </source>
</reference>
<dbReference type="InterPro" id="IPR050741">
    <property type="entry name" value="Acyl-CoA_dehydrogenase"/>
</dbReference>
<evidence type="ECO:0000313" key="3">
    <source>
        <dbReference type="Proteomes" id="UP000555756"/>
    </source>
</evidence>
<dbReference type="AlphaFoldDB" id="A0A7W4JRE8"/>
<dbReference type="InterPro" id="IPR009100">
    <property type="entry name" value="AcylCoA_DH/oxidase_NM_dom_sf"/>
</dbReference>
<dbReference type="InterPro" id="IPR036250">
    <property type="entry name" value="AcylCo_DH-like_C"/>
</dbReference>
<dbReference type="Gene3D" id="2.40.110.10">
    <property type="entry name" value="Butyryl-CoA Dehydrogenase, subunit A, domain 2"/>
    <property type="match status" value="1"/>
</dbReference>
<organism evidence="2 3">
    <name type="scientific">Gluconacetobacter azotocaptans</name>
    <dbReference type="NCBI Taxonomy" id="142834"/>
    <lineage>
        <taxon>Bacteria</taxon>
        <taxon>Pseudomonadati</taxon>
        <taxon>Pseudomonadota</taxon>
        <taxon>Alphaproteobacteria</taxon>
        <taxon>Acetobacterales</taxon>
        <taxon>Acetobacteraceae</taxon>
        <taxon>Gluconacetobacter</taxon>
    </lineage>
</organism>
<accession>A0A7W4JRE8</accession>
<gene>
    <name evidence="2" type="ORF">HLH34_05830</name>
</gene>
<dbReference type="RefSeq" id="WP_183118627.1">
    <property type="nucleotide sequence ID" value="NZ_JABEQF010000003.1"/>
</dbReference>
<comment type="caution">
    <text evidence="2">The sequence shown here is derived from an EMBL/GenBank/DDBJ whole genome shotgun (WGS) entry which is preliminary data.</text>
</comment>
<dbReference type="GO" id="GO:0003995">
    <property type="term" value="F:acyl-CoA dehydrogenase activity"/>
    <property type="evidence" value="ECO:0007669"/>
    <property type="project" value="TreeGrafter"/>
</dbReference>
<evidence type="ECO:0000313" key="2">
    <source>
        <dbReference type="EMBL" id="MBB2189483.1"/>
    </source>
</evidence>
<dbReference type="GO" id="GO:0005737">
    <property type="term" value="C:cytoplasm"/>
    <property type="evidence" value="ECO:0007669"/>
    <property type="project" value="TreeGrafter"/>
</dbReference>
<dbReference type="SUPFAM" id="SSF47203">
    <property type="entry name" value="Acyl-CoA dehydrogenase C-terminal domain-like"/>
    <property type="match status" value="1"/>
</dbReference>
<name>A0A7W4JRE8_9PROT</name>
<dbReference type="EMBL" id="JABEQF010000003">
    <property type="protein sequence ID" value="MBB2189483.1"/>
    <property type="molecule type" value="Genomic_DNA"/>
</dbReference>
<sequence>MSFPFAALVKLLPALEQEASENDGAAAFPHDGMAHLRRLGAFSAPLPPAWGGRGYGTEPGGALGLLRLLRMVGQGSLAVGRLLEGHVNAIRLVARYGTDAHMRRVAADVRDGALLGIWVTEGVEPVRFHDDGAAIILHGEKLFASGALQVTRALITARAPDGDTRMILVPRDDASAASLSIGGITGMRGAGTGRCDFTGVVLTPDALIGQPGDYLRQPEFSAGAWRGIAVALGGIDRLVDLLRLQLADRARDGDPHQRVRVGLALIARETAAQWARKAALVAEGRGFDPGDVAATVNLARIAAERAGLDVIELVQRGLGLSAFVKANVVERILRDLATYLRQPAPDETLVEAAGWFTRRDLPQPEGPA</sequence>
<dbReference type="InterPro" id="IPR037069">
    <property type="entry name" value="AcylCoA_DH/ox_N_sf"/>
</dbReference>
<evidence type="ECO:0000256" key="1">
    <source>
        <dbReference type="ARBA" id="ARBA00023002"/>
    </source>
</evidence>
<dbReference type="GO" id="GO:0050660">
    <property type="term" value="F:flavin adenine dinucleotide binding"/>
    <property type="evidence" value="ECO:0007669"/>
    <property type="project" value="InterPro"/>
</dbReference>
<dbReference type="GO" id="GO:0033539">
    <property type="term" value="P:fatty acid beta-oxidation using acyl-CoA dehydrogenase"/>
    <property type="evidence" value="ECO:0007669"/>
    <property type="project" value="TreeGrafter"/>
</dbReference>
<keyword evidence="3" id="KW-1185">Reference proteome</keyword>
<dbReference type="SUPFAM" id="SSF56645">
    <property type="entry name" value="Acyl-CoA dehydrogenase NM domain-like"/>
    <property type="match status" value="1"/>
</dbReference>
<dbReference type="Proteomes" id="UP000555756">
    <property type="component" value="Unassembled WGS sequence"/>
</dbReference>
<dbReference type="Gene3D" id="1.10.540.10">
    <property type="entry name" value="Acyl-CoA dehydrogenase/oxidase, N-terminal domain"/>
    <property type="match status" value="1"/>
</dbReference>
<dbReference type="PANTHER" id="PTHR48083:SF37">
    <property type="entry name" value="DEHYDROGENASE, PUTATIVE-RELATED"/>
    <property type="match status" value="1"/>
</dbReference>